<protein>
    <recommendedName>
        <fullName evidence="1">MYB-CC type transcription factor LHEQLE-containing domain-containing protein</fullName>
    </recommendedName>
</protein>
<sequence>MPGVVDRLVVLFLVASACAAPTSHSRAEQIPFRAQTHDMMPCTPSPRHHLRYLLSSSCSPDRTSLPLSSPCPRVGFTLAQRIFSPSTTTSVSKIALYAGKEELILLDLASTGEQPIGSEMFEGMEGMSYGGRGGGGGVAACPPRPLRARRRQARRPRQGDAQGSAEADGHEGPHSVPPEKPPSVQSSVVHYHSRINTAMFVLSCQKYRLGKHTKKSTDLELANNGEFTSQDISFQIGAPLAVPAGRDTAREMPLEDTLRYQIQVQRELCEQLEVQKKLQMRIEAQGRYLKEILEKAQENISFDANGSAGLENTRSQLTDFNLALPGLSENGTQVYEESSEQLVKDMSDDNLHDNNLDFQLYRVRSQEAKSVKCTPKTEDLLLLDLNIKGGYDLSSRGMQGICFPVAVLRVLGHKFGLLCDNAKFAEEIHERLKPVVYAYVM</sequence>
<dbReference type="PANTHER" id="PTHR31499">
    <property type="entry name" value="MYB FAMILY TRANSCRIPTION FACTOR PHL11"/>
    <property type="match status" value="1"/>
</dbReference>
<gene>
    <name evidence="2" type="ORF">TRIUR3_05503</name>
</gene>
<evidence type="ECO:0000259" key="1">
    <source>
        <dbReference type="Pfam" id="PF14379"/>
    </source>
</evidence>
<proteinExistence type="predicted"/>
<feature type="domain" description="MYB-CC type transcription factor LHEQLE-containing" evidence="1">
    <location>
        <begin position="252"/>
        <end position="298"/>
    </location>
</feature>
<dbReference type="AlphaFoldDB" id="M7ZDY5"/>
<dbReference type="PROSITE" id="PS51257">
    <property type="entry name" value="PROKAR_LIPOPROTEIN"/>
    <property type="match status" value="1"/>
</dbReference>
<name>M7ZDY5_TRIUA</name>
<accession>M7ZDY5</accession>
<dbReference type="InterPro" id="IPR046955">
    <property type="entry name" value="PHR1-like"/>
</dbReference>
<evidence type="ECO:0000313" key="2">
    <source>
        <dbReference type="EMBL" id="EMS50590.1"/>
    </source>
</evidence>
<dbReference type="Pfam" id="PF14379">
    <property type="entry name" value="Myb_CC_LHEQLE"/>
    <property type="match status" value="1"/>
</dbReference>
<organism evidence="2">
    <name type="scientific">Triticum urartu</name>
    <name type="common">Red wild einkorn</name>
    <name type="synonym">Crithodium urartu</name>
    <dbReference type="NCBI Taxonomy" id="4572"/>
    <lineage>
        <taxon>Eukaryota</taxon>
        <taxon>Viridiplantae</taxon>
        <taxon>Streptophyta</taxon>
        <taxon>Embryophyta</taxon>
        <taxon>Tracheophyta</taxon>
        <taxon>Spermatophyta</taxon>
        <taxon>Magnoliopsida</taxon>
        <taxon>Liliopsida</taxon>
        <taxon>Poales</taxon>
        <taxon>Poaceae</taxon>
        <taxon>BOP clade</taxon>
        <taxon>Pooideae</taxon>
        <taxon>Triticodae</taxon>
        <taxon>Triticeae</taxon>
        <taxon>Triticinae</taxon>
        <taxon>Triticum</taxon>
    </lineage>
</organism>
<dbReference type="eggNOG" id="ENOG502RIH2">
    <property type="taxonomic scope" value="Eukaryota"/>
</dbReference>
<dbReference type="PANTHER" id="PTHR31499:SF71">
    <property type="entry name" value="HTH MYB-TYPE DOMAIN-CONTAINING PROTEIN"/>
    <property type="match status" value="1"/>
</dbReference>
<reference evidence="2" key="1">
    <citation type="journal article" date="2013" name="Nature">
        <title>Draft genome of the wheat A-genome progenitor Triticum urartu.</title>
        <authorList>
            <person name="Ling H.Q."/>
            <person name="Zhao S."/>
            <person name="Liu D."/>
            <person name="Wang J."/>
            <person name="Sun H."/>
            <person name="Zhang C."/>
            <person name="Fan H."/>
            <person name="Li D."/>
            <person name="Dong L."/>
            <person name="Tao Y."/>
            <person name="Gao C."/>
            <person name="Wu H."/>
            <person name="Li Y."/>
            <person name="Cui Y."/>
            <person name="Guo X."/>
            <person name="Zheng S."/>
            <person name="Wang B."/>
            <person name="Yu K."/>
            <person name="Liang Q."/>
            <person name="Yang W."/>
            <person name="Lou X."/>
            <person name="Chen J."/>
            <person name="Feng M."/>
            <person name="Jian J."/>
            <person name="Zhang X."/>
            <person name="Luo G."/>
            <person name="Jiang Y."/>
            <person name="Liu J."/>
            <person name="Wang Z."/>
            <person name="Sha Y."/>
            <person name="Zhang B."/>
            <person name="Wu H."/>
            <person name="Tang D."/>
            <person name="Shen Q."/>
            <person name="Xue P."/>
            <person name="Zou S."/>
            <person name="Wang X."/>
            <person name="Liu X."/>
            <person name="Wang F."/>
            <person name="Yang Y."/>
            <person name="An X."/>
            <person name="Dong Z."/>
            <person name="Zhang K."/>
            <person name="Zhang X."/>
            <person name="Luo M.C."/>
            <person name="Dvorak J."/>
            <person name="Tong Y."/>
            <person name="Wang J."/>
            <person name="Yang H."/>
            <person name="Li Z."/>
            <person name="Wang D."/>
            <person name="Zhang A."/>
            <person name="Wang J."/>
        </authorList>
    </citation>
    <scope>NUCLEOTIDE SEQUENCE</scope>
</reference>
<dbReference type="InterPro" id="IPR025756">
    <property type="entry name" value="Myb_CC_LHEQLE"/>
</dbReference>
<dbReference type="GO" id="GO:0003700">
    <property type="term" value="F:DNA-binding transcription factor activity"/>
    <property type="evidence" value="ECO:0007669"/>
    <property type="project" value="InterPro"/>
</dbReference>
<dbReference type="STRING" id="4572.M7ZDY5"/>
<dbReference type="EMBL" id="KD229527">
    <property type="protein sequence ID" value="EMS50590.1"/>
    <property type="molecule type" value="Genomic_DNA"/>
</dbReference>